<proteinExistence type="predicted"/>
<sequence length="294" mass="31540">MNALREIAWDGLGLTVPAAWEPARVGLGYLRLEDGSGPRLTLRWQPLRPGAVPEKALKRLARRGVLAREERPAGVLEASLRAMGEGAWAWACRTGSGRGPDAVFFAPPGAGLAVLAAPHAREGEPALPWTQALASVKGLPPGTFRLYDVAGEAPAGLRLKAFDLKLGHYRLAFAGRGETVEFHRFAPAEAILRGQSLDGWAGKVLSQTFGGRGGFRPGYLEGSPAAFWSEAAPGVFTRLAGPLLARCFEAARPVSGVVWRADRSRILALAARTRRGMTREELEEVCGRYVALET</sequence>
<gene>
    <name evidence="1" type="ORF">NNJEOMEG_03557</name>
</gene>
<keyword evidence="2" id="KW-1185">Reference proteome</keyword>
<dbReference type="AlphaFoldDB" id="A0A6V8M0A1"/>
<dbReference type="RefSeq" id="WP_173086830.1">
    <property type="nucleotide sequence ID" value="NZ_BLTE01000020.1"/>
</dbReference>
<organism evidence="1 2">
    <name type="scientific">Fundidesulfovibrio magnetotacticus</name>
    <dbReference type="NCBI Taxonomy" id="2730080"/>
    <lineage>
        <taxon>Bacteria</taxon>
        <taxon>Pseudomonadati</taxon>
        <taxon>Thermodesulfobacteriota</taxon>
        <taxon>Desulfovibrionia</taxon>
        <taxon>Desulfovibrionales</taxon>
        <taxon>Desulfovibrionaceae</taxon>
        <taxon>Fundidesulfovibrio</taxon>
    </lineage>
</organism>
<accession>A0A6V8M0A1</accession>
<reference evidence="1 2" key="2">
    <citation type="submission" date="2020-05" db="EMBL/GenBank/DDBJ databases">
        <title>Draft genome sequence of Desulfovibrio sp. strainFSS-1.</title>
        <authorList>
            <person name="Shimoshige H."/>
            <person name="Kobayashi H."/>
            <person name="Maekawa T."/>
        </authorList>
    </citation>
    <scope>NUCLEOTIDE SEQUENCE [LARGE SCALE GENOMIC DNA]</scope>
    <source>
        <strain evidence="1 2">SIID29052-01</strain>
    </source>
</reference>
<name>A0A6V8M0A1_9BACT</name>
<dbReference type="Proteomes" id="UP000494245">
    <property type="component" value="Unassembled WGS sequence"/>
</dbReference>
<dbReference type="EMBL" id="BLTE01000020">
    <property type="protein sequence ID" value="GFK95689.1"/>
    <property type="molecule type" value="Genomic_DNA"/>
</dbReference>
<evidence type="ECO:0000313" key="1">
    <source>
        <dbReference type="EMBL" id="GFK95689.1"/>
    </source>
</evidence>
<evidence type="ECO:0000313" key="2">
    <source>
        <dbReference type="Proteomes" id="UP000494245"/>
    </source>
</evidence>
<comment type="caution">
    <text evidence="1">The sequence shown here is derived from an EMBL/GenBank/DDBJ whole genome shotgun (WGS) entry which is preliminary data.</text>
</comment>
<protein>
    <submittedName>
        <fullName evidence="1">Uncharacterized protein</fullName>
    </submittedName>
</protein>
<reference evidence="1 2" key="1">
    <citation type="submission" date="2020-04" db="EMBL/GenBank/DDBJ databases">
        <authorList>
            <consortium name="Desulfovibrio sp. FSS-1 genome sequencing consortium"/>
            <person name="Shimoshige H."/>
            <person name="Kobayashi H."/>
            <person name="Maekawa T."/>
        </authorList>
    </citation>
    <scope>NUCLEOTIDE SEQUENCE [LARGE SCALE GENOMIC DNA]</scope>
    <source>
        <strain evidence="1 2">SIID29052-01</strain>
    </source>
</reference>